<protein>
    <recommendedName>
        <fullName evidence="4">BCAS3 domain-containing protein</fullName>
    </recommendedName>
</protein>
<comment type="caution">
    <text evidence="2">The sequence shown here is derived from an EMBL/GenBank/DDBJ whole genome shotgun (WGS) entry which is preliminary data.</text>
</comment>
<feature type="compositionally biased region" description="Polar residues" evidence="1">
    <location>
        <begin position="159"/>
        <end position="168"/>
    </location>
</feature>
<evidence type="ECO:0008006" key="4">
    <source>
        <dbReference type="Google" id="ProtNLM"/>
    </source>
</evidence>
<name>A0A9P6KQL3_9PLEO</name>
<sequence length="1109" mass="120180">MSPSPRPAPDHTPPVSNLTHLHKHARNPTVDARGRNPARNELGRGDRHGERVIRIYPREIANSPPAAKRFSSASPAGPSYNATTSPLLSALGATTKSAAQYTNEWTKSLPFFANQASPTNAGIPINGSPPHFYNSSNARTAIYAQAAVSASPPVVGMNPRSTPDQYTSFGGRLRGSPHESPARDPRDRRASMFSHVGGRPRSQQFAANPPLPHQPQTHFYDLPDFNLGLNDAAADGVAAGEDGYFCGFDSLGMAADEAARNAENVLLVGYQGGLDVFRVEKGKMDVLGRLEGLRGGVIGAKILPWTSRRDPLSAVRPLIVLVIHGPVLGDNRSSSGSDVPSVDDDGSSDSPSRPSSPHGTEAAARITSYQTTVEVYSLKEKCKIAVLYQSPFISVTSPVDSPLFQPPPPIGDFSVDAKGKFVTIASGASGEVFIFAPYSTPREDLQESFRCIGKIWTTVQPRERVIHSSASSAADGSHEDITPEIYGVPVVSLSERWLVFTPPASTVHFPVNGIPLVSGQYERPPGLAHHTVPSQPSVNCAVDAPETPGLINRLTKEGTQVAIKSARWATEKGIQAYKNYMNKGTQPNGANAYGADPSQQYFPPTHGHNQAPRQEATVISILDLQRLHDAEETKSKTALNPIATFLAILGCSFLSFSPGGLMLMTINKKGDVYEVWDLKRLNFRRARKTTREQATGQHVRQVARFSRMTVSSVVDVIWSAPRFDKVAVITDKGTVHMFLMPASAFQWPPPRRIRKPNDVATPKAEPTDAGRGSTVNSAMQALSGTARPWLDAIRPGSNTNGSRFTFKGLGMTPAAGAKSGKAVAVGVGKQINTIRHAGDNKLALPTSLSGVKSHSVRWLAGKGRGHIALVAGGVLQIHRVQMRPATGKGKSANENSITKKKISEFGLLPIRDSVLAPSIAAQLYAQPDEPEEPHDVHGEWIPRALPAHKARTGSATKPVETTPAPLSFSEIETNPPYQPFYTDRRVTRFVFARQPPKTLSSSSEYQTPELVSELIHENDETPWLFGDDVEAIRISSPVTQHFDSGDEDAIAGVAARIENKLIRRDGEDEIEQVIVTTRRRRTRRDGVEDEEEGFFEDDCEVLDFAEDRV</sequence>
<dbReference type="OrthoDB" id="3938623at2759"/>
<dbReference type="GO" id="GO:0042594">
    <property type="term" value="P:response to starvation"/>
    <property type="evidence" value="ECO:0007669"/>
    <property type="project" value="TreeGrafter"/>
</dbReference>
<feature type="region of interest" description="Disordered" evidence="1">
    <location>
        <begin position="152"/>
        <end position="210"/>
    </location>
</feature>
<dbReference type="PANTHER" id="PTHR13268">
    <property type="entry name" value="BREAST CARCINOMA AMPLIFIED SEQUENCE 3"/>
    <property type="match status" value="1"/>
</dbReference>
<gene>
    <name evidence="2" type="ORF">PMIN01_06667</name>
</gene>
<feature type="region of interest" description="Disordered" evidence="1">
    <location>
        <begin position="750"/>
        <end position="774"/>
    </location>
</feature>
<dbReference type="PANTHER" id="PTHR13268:SF0">
    <property type="entry name" value="BCAS3 MICROTUBULE ASSOCIATED CELL MIGRATION FACTOR"/>
    <property type="match status" value="1"/>
</dbReference>
<evidence type="ECO:0000313" key="2">
    <source>
        <dbReference type="EMBL" id="KAF9735262.1"/>
    </source>
</evidence>
<feature type="compositionally biased region" description="Low complexity" evidence="1">
    <location>
        <begin position="348"/>
        <end position="357"/>
    </location>
</feature>
<feature type="compositionally biased region" description="Basic and acidic residues" evidence="1">
    <location>
        <begin position="176"/>
        <end position="190"/>
    </location>
</feature>
<accession>A0A9P6KQL3</accession>
<evidence type="ECO:0000313" key="3">
    <source>
        <dbReference type="Proteomes" id="UP000756921"/>
    </source>
</evidence>
<feature type="compositionally biased region" description="Pro residues" evidence="1">
    <location>
        <begin position="1"/>
        <end position="12"/>
    </location>
</feature>
<dbReference type="EMBL" id="WJXW01000006">
    <property type="protein sequence ID" value="KAF9735262.1"/>
    <property type="molecule type" value="Genomic_DNA"/>
</dbReference>
<dbReference type="Proteomes" id="UP000756921">
    <property type="component" value="Unassembled WGS sequence"/>
</dbReference>
<dbReference type="GO" id="GO:0006914">
    <property type="term" value="P:autophagy"/>
    <property type="evidence" value="ECO:0007669"/>
    <property type="project" value="InterPro"/>
</dbReference>
<keyword evidence="3" id="KW-1185">Reference proteome</keyword>
<organism evidence="2 3">
    <name type="scientific">Paraphaeosphaeria minitans</name>
    <dbReference type="NCBI Taxonomy" id="565426"/>
    <lineage>
        <taxon>Eukaryota</taxon>
        <taxon>Fungi</taxon>
        <taxon>Dikarya</taxon>
        <taxon>Ascomycota</taxon>
        <taxon>Pezizomycotina</taxon>
        <taxon>Dothideomycetes</taxon>
        <taxon>Pleosporomycetidae</taxon>
        <taxon>Pleosporales</taxon>
        <taxon>Massarineae</taxon>
        <taxon>Didymosphaeriaceae</taxon>
        <taxon>Paraphaeosphaeria</taxon>
    </lineage>
</organism>
<dbReference type="AlphaFoldDB" id="A0A9P6KQL3"/>
<feature type="region of interest" description="Disordered" evidence="1">
    <location>
        <begin position="331"/>
        <end position="363"/>
    </location>
</feature>
<reference evidence="2" key="1">
    <citation type="journal article" date="2020" name="Mol. Plant Microbe Interact.">
        <title>Genome Sequence of the Biocontrol Agent Coniothyrium minitans strain Conio (IMI 134523).</title>
        <authorList>
            <person name="Patel D."/>
            <person name="Shittu T.A."/>
            <person name="Baroncelli R."/>
            <person name="Muthumeenakshi S."/>
            <person name="Osborne T.H."/>
            <person name="Janganan T.K."/>
            <person name="Sreenivasaprasad S."/>
        </authorList>
    </citation>
    <scope>NUCLEOTIDE SEQUENCE</scope>
    <source>
        <strain evidence="2">Conio</strain>
    </source>
</reference>
<dbReference type="GO" id="GO:0005737">
    <property type="term" value="C:cytoplasm"/>
    <property type="evidence" value="ECO:0007669"/>
    <property type="project" value="TreeGrafter"/>
</dbReference>
<feature type="region of interest" description="Disordered" evidence="1">
    <location>
        <begin position="1"/>
        <end position="79"/>
    </location>
</feature>
<proteinExistence type="predicted"/>
<feature type="compositionally biased region" description="Basic and acidic residues" evidence="1">
    <location>
        <begin position="41"/>
        <end position="57"/>
    </location>
</feature>
<evidence type="ECO:0000256" key="1">
    <source>
        <dbReference type="SAM" id="MobiDB-lite"/>
    </source>
</evidence>
<dbReference type="InterPro" id="IPR045142">
    <property type="entry name" value="BCAS3-like"/>
</dbReference>